<gene>
    <name evidence="1" type="ORF">H8702_08945</name>
</gene>
<organism evidence="1 2">
    <name type="scientific">Massiliimalia timonensis</name>
    <dbReference type="NCBI Taxonomy" id="1987501"/>
    <lineage>
        <taxon>Bacteria</taxon>
        <taxon>Bacillati</taxon>
        <taxon>Bacillota</taxon>
        <taxon>Clostridia</taxon>
        <taxon>Eubacteriales</taxon>
        <taxon>Oscillospiraceae</taxon>
        <taxon>Massiliimalia</taxon>
    </lineage>
</organism>
<dbReference type="InterPro" id="IPR000831">
    <property type="entry name" value="Trp_repress"/>
</dbReference>
<dbReference type="AlphaFoldDB" id="A0A8J6P1T4"/>
<dbReference type="InterPro" id="IPR010921">
    <property type="entry name" value="Trp_repressor/repl_initiator"/>
</dbReference>
<dbReference type="InterPro" id="IPR038116">
    <property type="entry name" value="TrpR-like_sf"/>
</dbReference>
<evidence type="ECO:0000313" key="1">
    <source>
        <dbReference type="EMBL" id="MBC8611239.1"/>
    </source>
</evidence>
<protein>
    <submittedName>
        <fullName evidence="1">TrpR-like protein, YerC/YecD</fullName>
    </submittedName>
</protein>
<dbReference type="EMBL" id="JACRTL010000004">
    <property type="protein sequence ID" value="MBC8611239.1"/>
    <property type="molecule type" value="Genomic_DNA"/>
</dbReference>
<comment type="caution">
    <text evidence="1">The sequence shown here is derived from an EMBL/GenBank/DDBJ whole genome shotgun (WGS) entry which is preliminary data.</text>
</comment>
<dbReference type="RefSeq" id="WP_093988925.1">
    <property type="nucleotide sequence ID" value="NZ_FYDD01000003.1"/>
</dbReference>
<dbReference type="PANTHER" id="PTHR40080">
    <property type="entry name" value="LMO1763 PROTEIN"/>
    <property type="match status" value="1"/>
</dbReference>
<proteinExistence type="predicted"/>
<sequence length="97" mass="11105">MNPKLKEMNVEFLFQAVLALENMDECYKFFEDLCTVPELKAMAQRIHVAKMLSENRVYSDIVSETGASTATISRVNRSLNYGSDGYSIVFDRIKDKK</sequence>
<accession>A0A8J6P1T4</accession>
<dbReference type="OrthoDB" id="2874807at2"/>
<dbReference type="InterPro" id="IPR013368">
    <property type="entry name" value="YecD_YerC"/>
</dbReference>
<evidence type="ECO:0000313" key="2">
    <source>
        <dbReference type="Proteomes" id="UP000632659"/>
    </source>
</evidence>
<dbReference type="Pfam" id="PF01371">
    <property type="entry name" value="Trp_repressor"/>
    <property type="match status" value="1"/>
</dbReference>
<name>A0A8J6P1T4_9FIRM</name>
<keyword evidence="2" id="KW-1185">Reference proteome</keyword>
<dbReference type="Gene3D" id="1.10.1270.10">
    <property type="entry name" value="TrpR-like"/>
    <property type="match status" value="1"/>
</dbReference>
<dbReference type="PIRSF" id="PIRSF012508">
    <property type="entry name" value="YerC"/>
    <property type="match status" value="1"/>
</dbReference>
<dbReference type="GO" id="GO:0003700">
    <property type="term" value="F:DNA-binding transcription factor activity"/>
    <property type="evidence" value="ECO:0007669"/>
    <property type="project" value="InterPro"/>
</dbReference>
<dbReference type="NCBIfam" id="TIGR02531">
    <property type="entry name" value="yecD_yerC"/>
    <property type="match status" value="1"/>
</dbReference>
<dbReference type="SUPFAM" id="SSF48295">
    <property type="entry name" value="TrpR-like"/>
    <property type="match status" value="1"/>
</dbReference>
<dbReference type="PANTHER" id="PTHR40080:SF1">
    <property type="entry name" value="TRPR-LIKE PROTEIN YERC_YECD"/>
    <property type="match status" value="1"/>
</dbReference>
<dbReference type="GO" id="GO:0043565">
    <property type="term" value="F:sequence-specific DNA binding"/>
    <property type="evidence" value="ECO:0007669"/>
    <property type="project" value="InterPro"/>
</dbReference>
<reference evidence="1" key="1">
    <citation type="submission" date="2020-08" db="EMBL/GenBank/DDBJ databases">
        <title>Genome public.</title>
        <authorList>
            <person name="Liu C."/>
            <person name="Sun Q."/>
        </authorList>
    </citation>
    <scope>NUCLEOTIDE SEQUENCE</scope>
    <source>
        <strain evidence="1">NSJ-15</strain>
    </source>
</reference>
<dbReference type="Proteomes" id="UP000632659">
    <property type="component" value="Unassembled WGS sequence"/>
</dbReference>